<gene>
    <name evidence="2" type="ORF">ACFQGH_02270</name>
</gene>
<sequence>MSDADPARARPVGINHVALEVGDLDEAVEFYGELFAFELRGRSESHAFLDMGDQFLALGEADGEGVDEGRHFGLVVDDPGLLENRLDEQGIGRLDTSGLDFRDPWGNRIQIVAYEEVQFTKSEAVLEGMGLDLGKSESAREELAEKGMDP</sequence>
<comment type="caution">
    <text evidence="2">The sequence shown here is derived from an EMBL/GenBank/DDBJ whole genome shotgun (WGS) entry which is preliminary data.</text>
</comment>
<proteinExistence type="predicted"/>
<dbReference type="InterPro" id="IPR029068">
    <property type="entry name" value="Glyas_Bleomycin-R_OHBP_Dase"/>
</dbReference>
<dbReference type="CDD" id="cd06587">
    <property type="entry name" value="VOC"/>
    <property type="match status" value="1"/>
</dbReference>
<keyword evidence="3" id="KW-1185">Reference proteome</keyword>
<evidence type="ECO:0000313" key="2">
    <source>
        <dbReference type="EMBL" id="MFC6904020.1"/>
    </source>
</evidence>
<dbReference type="AlphaFoldDB" id="A0ABD5V447"/>
<dbReference type="EMBL" id="JBHSXQ010000001">
    <property type="protein sequence ID" value="MFC6904020.1"/>
    <property type="molecule type" value="Genomic_DNA"/>
</dbReference>
<reference evidence="2 3" key="1">
    <citation type="journal article" date="2019" name="Int. J. Syst. Evol. Microbiol.">
        <title>The Global Catalogue of Microorganisms (GCM) 10K type strain sequencing project: providing services to taxonomists for standard genome sequencing and annotation.</title>
        <authorList>
            <consortium name="The Broad Institute Genomics Platform"/>
            <consortium name="The Broad Institute Genome Sequencing Center for Infectious Disease"/>
            <person name="Wu L."/>
            <person name="Ma J."/>
        </authorList>
    </citation>
    <scope>NUCLEOTIDE SEQUENCE [LARGE SCALE GENOMIC DNA]</scope>
    <source>
        <strain evidence="2 3">CGMCC 1.3240</strain>
    </source>
</reference>
<evidence type="ECO:0000259" key="1">
    <source>
        <dbReference type="PROSITE" id="PS51819"/>
    </source>
</evidence>
<feature type="domain" description="VOC" evidence="1">
    <location>
        <begin position="13"/>
        <end position="127"/>
    </location>
</feature>
<organism evidence="2 3">
    <name type="scientific">Halalkalicoccus tibetensis</name>
    <dbReference type="NCBI Taxonomy" id="175632"/>
    <lineage>
        <taxon>Archaea</taxon>
        <taxon>Methanobacteriati</taxon>
        <taxon>Methanobacteriota</taxon>
        <taxon>Stenosarchaea group</taxon>
        <taxon>Halobacteria</taxon>
        <taxon>Halobacteriales</taxon>
        <taxon>Halococcaceae</taxon>
        <taxon>Halalkalicoccus</taxon>
    </lineage>
</organism>
<dbReference type="InterPro" id="IPR004360">
    <property type="entry name" value="Glyas_Fos-R_dOase_dom"/>
</dbReference>
<dbReference type="InterPro" id="IPR037523">
    <property type="entry name" value="VOC_core"/>
</dbReference>
<dbReference type="SUPFAM" id="SSF54593">
    <property type="entry name" value="Glyoxalase/Bleomycin resistance protein/Dihydroxybiphenyl dioxygenase"/>
    <property type="match status" value="1"/>
</dbReference>
<protein>
    <submittedName>
        <fullName evidence="2">VOC family protein</fullName>
    </submittedName>
</protein>
<dbReference type="Proteomes" id="UP001596312">
    <property type="component" value="Unassembled WGS sequence"/>
</dbReference>
<dbReference type="PROSITE" id="PS51819">
    <property type="entry name" value="VOC"/>
    <property type="match status" value="1"/>
</dbReference>
<name>A0ABD5V447_9EURY</name>
<dbReference type="Gene3D" id="3.10.180.10">
    <property type="entry name" value="2,3-Dihydroxybiphenyl 1,2-Dioxygenase, domain 1"/>
    <property type="match status" value="1"/>
</dbReference>
<dbReference type="Pfam" id="PF00903">
    <property type="entry name" value="Glyoxalase"/>
    <property type="match status" value="1"/>
</dbReference>
<dbReference type="RefSeq" id="WP_340602521.1">
    <property type="nucleotide sequence ID" value="NZ_JBBMXV010000001.1"/>
</dbReference>
<evidence type="ECO:0000313" key="3">
    <source>
        <dbReference type="Proteomes" id="UP001596312"/>
    </source>
</evidence>
<accession>A0ABD5V447</accession>